<dbReference type="InterPro" id="IPR051543">
    <property type="entry name" value="Serine_Peptidase_S9A"/>
</dbReference>
<dbReference type="Pfam" id="PF02897">
    <property type="entry name" value="Peptidase_S9_N"/>
    <property type="match status" value="1"/>
</dbReference>
<dbReference type="InterPro" id="IPR029058">
    <property type="entry name" value="AB_hydrolase_fold"/>
</dbReference>
<evidence type="ECO:0000256" key="7">
    <source>
        <dbReference type="ARBA" id="ARBA00045448"/>
    </source>
</evidence>
<dbReference type="GO" id="GO:0004252">
    <property type="term" value="F:serine-type endopeptidase activity"/>
    <property type="evidence" value="ECO:0007669"/>
    <property type="project" value="UniProtKB-UniRule"/>
</dbReference>
<keyword evidence="3" id="KW-0963">Cytoplasm</keyword>
<dbReference type="AlphaFoldDB" id="A0AAD8LMV7"/>
<dbReference type="SUPFAM" id="SSF53474">
    <property type="entry name" value="alpha/beta-Hydrolases"/>
    <property type="match status" value="1"/>
</dbReference>
<dbReference type="InterPro" id="IPR001375">
    <property type="entry name" value="Peptidase_S9_cat"/>
</dbReference>
<dbReference type="InterPro" id="IPR002470">
    <property type="entry name" value="Peptidase_S9A"/>
</dbReference>
<comment type="function">
    <text evidence="7">Serine peptidase whose precise substrate specificity remains unclear. Does not cleave peptides after a arginine or lysine residue. Regulates trans-Golgi network morphology and sorting by regulating the membrane binding of the AP-1 complex. May play a role in the regulation of synaptic vesicle exocytosis.</text>
</comment>
<evidence type="ECO:0000256" key="3">
    <source>
        <dbReference type="ARBA" id="ARBA00022490"/>
    </source>
</evidence>
<dbReference type="PANTHER" id="PTHR11757">
    <property type="entry name" value="PROTEASE FAMILY S9A OLIGOPEPTIDASE"/>
    <property type="match status" value="1"/>
</dbReference>
<sequence length="724" mass="81186">MSLLLTALRYALRSDTYHQASYHTKVTAAVCKAGKAQIHKGNFGPKYTISGIPRQCVAAKHFSQDIQHSVPEDFKSQLQKYRTLEAIFRKKLRTAHAEFADTAESPVVHGRNHVYFEEGGCICRRSLANGQGEPQVLLSLGDVAWPDPEGASFQRVRLSPQEKHLAATVRSGRSEEASFAVVRLGSTPAVTHIQTAVFSFEWATDNILFYTSQKNLRSFQVYSLVFGEEQPQRTLVCEEQDPRFFVEVMSSKDKRFLTINCNSKSCSEVHLIECRSPLLPPVLVQPRTAGLIYHVEHSEGQLYILTNAGPAHEYQLMRAPLSSSSLKHWQLLYRPAVNTRVIDMELFEKHCVMAMRGRTQLYLDIIPLDEPAQVSTVKLPHWACALEPGLNSQLSSNTFHFMLSSPAQPPRAFFYSLRENHLYQQQEEQAVACRTDYQTSRIEAQSMDGTAVPMTVIHRRTVEELSQSPLLIHVYGAYGVDLNMAFKPESRVLLDEGWTLAYCHVRGGGELGLGWHAQGRLTQKHRGLEDLQACVLRLFELGVSQPGLSALTGSSAGGVLAGALCNRSPELLCALILQAPFLDVLGAMQDPSLPLTVEEQEEWGDPLTNQEHRESIESYCPSRNIRAQRYPSMLITAYEGDQRVPLPGLLKYISRLRAAAAMHASEYNKTDKDPVPSFILDVQPGSDHFGPTDLEESLCQTARQFAFLYKELGIDVKHPKRKRR</sequence>
<evidence type="ECO:0000259" key="9">
    <source>
        <dbReference type="Pfam" id="PF00326"/>
    </source>
</evidence>
<dbReference type="EMBL" id="JAGXEW010000006">
    <property type="protein sequence ID" value="KAK1171056.1"/>
    <property type="molecule type" value="Genomic_DNA"/>
</dbReference>
<comment type="subcellular location">
    <subcellularLocation>
        <location evidence="1">Cytoplasm</location>
        <location evidence="1">Cytosol</location>
    </subcellularLocation>
</comment>
<dbReference type="Proteomes" id="UP001230051">
    <property type="component" value="Unassembled WGS sequence"/>
</dbReference>
<keyword evidence="6 8" id="KW-0720">Serine protease</keyword>
<protein>
    <recommendedName>
        <fullName evidence="8">Prolyl endopeptidase</fullName>
        <ecNumber evidence="8">3.4.21.-</ecNumber>
    </recommendedName>
</protein>
<gene>
    <name evidence="11" type="primary">PREPL</name>
    <name evidence="11" type="ORF">AOXY_G8047</name>
</gene>
<dbReference type="PANTHER" id="PTHR11757:SF19">
    <property type="entry name" value="PROLYL ENDOPEPTIDASE-LIKE"/>
    <property type="match status" value="1"/>
</dbReference>
<feature type="domain" description="Peptidase S9A N-terminal" evidence="10">
    <location>
        <begin position="121"/>
        <end position="421"/>
    </location>
</feature>
<dbReference type="PRINTS" id="PR00862">
    <property type="entry name" value="PROLIGOPTASE"/>
</dbReference>
<comment type="similarity">
    <text evidence="2 8">Belongs to the peptidase S9A family.</text>
</comment>
<dbReference type="FunFam" id="3.40.50.1820:FF:000050">
    <property type="entry name" value="prolyl endopeptidase-like isoform X2"/>
    <property type="match status" value="1"/>
</dbReference>
<organism evidence="11 12">
    <name type="scientific">Acipenser oxyrinchus oxyrinchus</name>
    <dbReference type="NCBI Taxonomy" id="40147"/>
    <lineage>
        <taxon>Eukaryota</taxon>
        <taxon>Metazoa</taxon>
        <taxon>Chordata</taxon>
        <taxon>Craniata</taxon>
        <taxon>Vertebrata</taxon>
        <taxon>Euteleostomi</taxon>
        <taxon>Actinopterygii</taxon>
        <taxon>Chondrostei</taxon>
        <taxon>Acipenseriformes</taxon>
        <taxon>Acipenseridae</taxon>
        <taxon>Acipenser</taxon>
    </lineage>
</organism>
<evidence type="ECO:0000256" key="4">
    <source>
        <dbReference type="ARBA" id="ARBA00022670"/>
    </source>
</evidence>
<feature type="domain" description="Peptidase S9 prolyl oligopeptidase catalytic" evidence="9">
    <location>
        <begin position="486"/>
        <end position="713"/>
    </location>
</feature>
<evidence type="ECO:0000313" key="12">
    <source>
        <dbReference type="Proteomes" id="UP001230051"/>
    </source>
</evidence>
<dbReference type="FunFam" id="2.130.10.120:FF:000002">
    <property type="entry name" value="prolyl endopeptidase-like isoform X1"/>
    <property type="match status" value="1"/>
</dbReference>
<evidence type="ECO:0000259" key="10">
    <source>
        <dbReference type="Pfam" id="PF02897"/>
    </source>
</evidence>
<keyword evidence="12" id="KW-1185">Reference proteome</keyword>
<evidence type="ECO:0000256" key="2">
    <source>
        <dbReference type="ARBA" id="ARBA00005228"/>
    </source>
</evidence>
<evidence type="ECO:0000256" key="8">
    <source>
        <dbReference type="RuleBase" id="RU368024"/>
    </source>
</evidence>
<keyword evidence="4 8" id="KW-0645">Protease</keyword>
<dbReference type="SUPFAM" id="SSF50993">
    <property type="entry name" value="Peptidase/esterase 'gauge' domain"/>
    <property type="match status" value="1"/>
</dbReference>
<dbReference type="InterPro" id="IPR023302">
    <property type="entry name" value="Pept_S9A_N"/>
</dbReference>
<reference evidence="11" key="1">
    <citation type="submission" date="2022-02" db="EMBL/GenBank/DDBJ databases">
        <title>Atlantic sturgeon de novo genome assembly.</title>
        <authorList>
            <person name="Stock M."/>
            <person name="Klopp C."/>
            <person name="Guiguen Y."/>
            <person name="Cabau C."/>
            <person name="Parinello H."/>
            <person name="Santidrian Yebra-Pimentel E."/>
            <person name="Kuhl H."/>
            <person name="Dirks R.P."/>
            <person name="Guessner J."/>
            <person name="Wuertz S."/>
            <person name="Du K."/>
            <person name="Schartl M."/>
        </authorList>
    </citation>
    <scope>NUCLEOTIDE SEQUENCE</scope>
    <source>
        <strain evidence="11">STURGEONOMICS-FGT-2020</strain>
        <tissue evidence="11">Whole blood</tissue>
    </source>
</reference>
<dbReference type="GO" id="GO:0005829">
    <property type="term" value="C:cytosol"/>
    <property type="evidence" value="ECO:0007669"/>
    <property type="project" value="UniProtKB-SubCell"/>
</dbReference>
<dbReference type="GO" id="GO:0005856">
    <property type="term" value="C:cytoskeleton"/>
    <property type="evidence" value="ECO:0007669"/>
    <property type="project" value="TreeGrafter"/>
</dbReference>
<evidence type="ECO:0000313" key="11">
    <source>
        <dbReference type="EMBL" id="KAK1171056.1"/>
    </source>
</evidence>
<evidence type="ECO:0000256" key="5">
    <source>
        <dbReference type="ARBA" id="ARBA00022801"/>
    </source>
</evidence>
<evidence type="ECO:0000256" key="1">
    <source>
        <dbReference type="ARBA" id="ARBA00004514"/>
    </source>
</evidence>
<keyword evidence="5 8" id="KW-0378">Hydrolase</keyword>
<dbReference type="Gene3D" id="2.130.10.120">
    <property type="entry name" value="Prolyl oligopeptidase, N-terminal domain"/>
    <property type="match status" value="1"/>
</dbReference>
<dbReference type="GO" id="GO:0006508">
    <property type="term" value="P:proteolysis"/>
    <property type="evidence" value="ECO:0007669"/>
    <property type="project" value="UniProtKB-KW"/>
</dbReference>
<name>A0AAD8LMV7_ACIOX</name>
<evidence type="ECO:0000256" key="6">
    <source>
        <dbReference type="ARBA" id="ARBA00022825"/>
    </source>
</evidence>
<proteinExistence type="inferred from homology"/>
<dbReference type="Pfam" id="PF00326">
    <property type="entry name" value="Peptidase_S9"/>
    <property type="match status" value="1"/>
</dbReference>
<dbReference type="Gene3D" id="3.40.50.1820">
    <property type="entry name" value="alpha/beta hydrolase"/>
    <property type="match status" value="1"/>
</dbReference>
<accession>A0AAD8LMV7</accession>
<dbReference type="EC" id="3.4.21.-" evidence="8"/>
<comment type="caution">
    <text evidence="11">The sequence shown here is derived from an EMBL/GenBank/DDBJ whole genome shotgun (WGS) entry which is preliminary data.</text>
</comment>
<dbReference type="GO" id="GO:0005794">
    <property type="term" value="C:Golgi apparatus"/>
    <property type="evidence" value="ECO:0007669"/>
    <property type="project" value="TreeGrafter"/>
</dbReference>